<dbReference type="GO" id="GO:0046649">
    <property type="term" value="P:lymphocyte activation"/>
    <property type="evidence" value="ECO:0007669"/>
    <property type="project" value="UniProtKB-ARBA"/>
</dbReference>
<dbReference type="GO" id="GO:0071222">
    <property type="term" value="P:cellular response to lipopolysaccharide"/>
    <property type="evidence" value="ECO:0007669"/>
    <property type="project" value="TreeGrafter"/>
</dbReference>
<organism evidence="21 22">
    <name type="scientific">Heterocephalus glaber</name>
    <name type="common">Naked mole rat</name>
    <dbReference type="NCBI Taxonomy" id="10181"/>
    <lineage>
        <taxon>Eukaryota</taxon>
        <taxon>Metazoa</taxon>
        <taxon>Chordata</taxon>
        <taxon>Craniata</taxon>
        <taxon>Vertebrata</taxon>
        <taxon>Euteleostomi</taxon>
        <taxon>Mammalia</taxon>
        <taxon>Eutheria</taxon>
        <taxon>Euarchontoglires</taxon>
        <taxon>Glires</taxon>
        <taxon>Rodentia</taxon>
        <taxon>Hystricomorpha</taxon>
        <taxon>Bathyergidae</taxon>
        <taxon>Heterocephalus</taxon>
    </lineage>
</organism>
<dbReference type="Proteomes" id="UP000694906">
    <property type="component" value="Unplaced"/>
</dbReference>
<comment type="subunit">
    <text evidence="15">Homodimer. Interacts with MARCH8. Interacts (via cytoplasmic domain) with PHB1 and PHB2; the interactions increases after priming with CD40. Interacts with CD28.</text>
</comment>
<evidence type="ECO:0000256" key="4">
    <source>
        <dbReference type="ARBA" id="ARBA00022729"/>
    </source>
</evidence>
<dbReference type="FunFam" id="2.60.40.10:FF:000582">
    <property type="entry name" value="T-lymphocyte activation antigen CD86"/>
    <property type="match status" value="1"/>
</dbReference>
<evidence type="ECO:0000256" key="10">
    <source>
        <dbReference type="ARBA" id="ARBA00023157"/>
    </source>
</evidence>
<name>A0AAX6SDS5_HETGA</name>
<keyword evidence="8" id="KW-1064">Adaptive immunity</keyword>
<dbReference type="GO" id="GO:0007166">
    <property type="term" value="P:cell surface receptor signaling pathway"/>
    <property type="evidence" value="ECO:0007669"/>
    <property type="project" value="TreeGrafter"/>
</dbReference>
<keyword evidence="10" id="KW-1015">Disulfide bond</keyword>
<evidence type="ECO:0000256" key="15">
    <source>
        <dbReference type="ARBA" id="ARBA00062369"/>
    </source>
</evidence>
<comment type="subcellular location">
    <subcellularLocation>
        <location evidence="1">Cell membrane</location>
        <topology evidence="1">Single-pass type I membrane protein</topology>
    </subcellularLocation>
</comment>
<feature type="transmembrane region" description="Helical" evidence="18">
    <location>
        <begin position="277"/>
        <end position="297"/>
    </location>
</feature>
<dbReference type="InterPro" id="IPR013783">
    <property type="entry name" value="Ig-like_fold"/>
</dbReference>
<dbReference type="InterPro" id="IPR037677">
    <property type="entry name" value="CD86_IgV"/>
</dbReference>
<dbReference type="Pfam" id="PF02404">
    <property type="entry name" value="SCF"/>
    <property type="match status" value="1"/>
</dbReference>
<dbReference type="PANTHER" id="PTHR25466">
    <property type="entry name" value="T-LYMPHOCYTE ACTIVATION ANTIGEN"/>
    <property type="match status" value="1"/>
</dbReference>
<dbReference type="PROSITE" id="PS50835">
    <property type="entry name" value="IG_LIKE"/>
    <property type="match status" value="1"/>
</dbReference>
<dbReference type="GO" id="GO:0002250">
    <property type="term" value="P:adaptive immune response"/>
    <property type="evidence" value="ECO:0007669"/>
    <property type="project" value="UniProtKB-KW"/>
</dbReference>
<dbReference type="InterPro" id="IPR051713">
    <property type="entry name" value="T-cell_Activation_Regulation"/>
</dbReference>
<dbReference type="InterPro" id="IPR003452">
    <property type="entry name" value="SCF"/>
</dbReference>
<keyword evidence="5" id="KW-0832">Ubl conjugation</keyword>
<evidence type="ECO:0000256" key="18">
    <source>
        <dbReference type="SAM" id="Phobius"/>
    </source>
</evidence>
<feature type="signal peptide" evidence="19">
    <location>
        <begin position="1"/>
        <end position="25"/>
    </location>
</feature>
<evidence type="ECO:0000313" key="21">
    <source>
        <dbReference type="Proteomes" id="UP000694906"/>
    </source>
</evidence>
<evidence type="ECO:0000256" key="17">
    <source>
        <dbReference type="ARBA" id="ARBA00078929"/>
    </source>
</evidence>
<evidence type="ECO:0000256" key="9">
    <source>
        <dbReference type="ARBA" id="ARBA00023136"/>
    </source>
</evidence>
<evidence type="ECO:0000256" key="2">
    <source>
        <dbReference type="ARBA" id="ARBA00022475"/>
    </source>
</evidence>
<evidence type="ECO:0000256" key="8">
    <source>
        <dbReference type="ARBA" id="ARBA00023130"/>
    </source>
</evidence>
<evidence type="ECO:0000256" key="11">
    <source>
        <dbReference type="ARBA" id="ARBA00023170"/>
    </source>
</evidence>
<dbReference type="SUPFAM" id="SSF48726">
    <property type="entry name" value="Immunoglobulin"/>
    <property type="match status" value="1"/>
</dbReference>
<evidence type="ECO:0000259" key="20">
    <source>
        <dbReference type="PROSITE" id="PS50835"/>
    </source>
</evidence>
<feature type="chain" id="PRO_5043522888" description="T-lymphocyte activation antigen CD86" evidence="19">
    <location>
        <begin position="26"/>
        <end position="356"/>
    </location>
</feature>
<evidence type="ECO:0000313" key="22">
    <source>
        <dbReference type="RefSeq" id="XP_021106939.1"/>
    </source>
</evidence>
<evidence type="ECO:0000256" key="1">
    <source>
        <dbReference type="ARBA" id="ARBA00004251"/>
    </source>
</evidence>
<dbReference type="FunFam" id="2.60.40.10:FF:000765">
    <property type="entry name" value="CD86 isoform 1"/>
    <property type="match status" value="1"/>
</dbReference>
<keyword evidence="11" id="KW-0675">Receptor</keyword>
<comment type="function">
    <text evidence="14">Receptor involved in the costimulatory signal essential for T-lymphocyte proliferation and interleukin-2 production, by binding CD28 or CTLA-4. May play a critical role in the early events of T-cell activation and costimulation of naive T-cells, such as deciding between immunity and anergy that is made by T-cells within 24 hours after activation. Also involved in the regulation of B cells function, plays a role in regulating the level of IgG(1) produced. Upon CD40 engagement, activates NF-kappa-B signaling pathway via phospholipase C and protein kinase C activation.</text>
</comment>
<dbReference type="Gene3D" id="2.60.40.10">
    <property type="entry name" value="Immunoglobulins"/>
    <property type="match status" value="2"/>
</dbReference>
<evidence type="ECO:0000256" key="5">
    <source>
        <dbReference type="ARBA" id="ARBA00022843"/>
    </source>
</evidence>
<dbReference type="RefSeq" id="XP_021106939.1">
    <property type="nucleotide sequence ID" value="XM_021251280.1"/>
</dbReference>
<gene>
    <name evidence="22" type="primary">Cd86</name>
</gene>
<keyword evidence="21" id="KW-1185">Reference proteome</keyword>
<keyword evidence="2" id="KW-1003">Cell membrane</keyword>
<dbReference type="Pfam" id="PF07686">
    <property type="entry name" value="V-set"/>
    <property type="match status" value="1"/>
</dbReference>
<keyword evidence="12" id="KW-0325">Glycoprotein</keyword>
<dbReference type="InterPro" id="IPR013106">
    <property type="entry name" value="Ig_V-set"/>
</dbReference>
<keyword evidence="9 18" id="KW-0472">Membrane</keyword>
<sequence length="356" mass="40763">MGTGDSTMGPGIILVLMALLHSGAAFLKSEAYFNETAALPCQFSNSQNLSLNELVIFWQYQQKLVLYEFYLGRENFNNVAPSYMYRTSFDQNSWTLRLHRAQIKDKGIYQCIIHHKKPTGLVSIHQKDSELSVFANFTEPEIVQMSNVTGNSGMNLTCSSGQGYPQAMKMYFLLKLENSTELEYDGVMQISQDNDTELYNISISSYVPFPDDMSNVTIFCVLKTKSMRSKDWQLSSKPFYKDQDHYQTHLGKRKTAHSKHLARVPSHHLPATHQSSWIIAVVLISVIFGCGLGCFLWKKKKKQQAVVSHKRETTRMEKENNEETEGRMNIHISERNDKEVQCVVQPYSLKMLHGFD</sequence>
<accession>A0AAX6SDS5</accession>
<keyword evidence="4 19" id="KW-0732">Signal</keyword>
<protein>
    <recommendedName>
        <fullName evidence="16">T-lymphocyte activation antigen CD86</fullName>
    </recommendedName>
    <alternativeName>
        <fullName evidence="17">Activation B7-2 antigen</fullName>
    </alternativeName>
</protein>
<dbReference type="GO" id="GO:0031295">
    <property type="term" value="P:T cell costimulation"/>
    <property type="evidence" value="ECO:0007669"/>
    <property type="project" value="TreeGrafter"/>
</dbReference>
<dbReference type="CTD" id="942"/>
<evidence type="ECO:0000256" key="12">
    <source>
        <dbReference type="ARBA" id="ARBA00023180"/>
    </source>
</evidence>
<evidence type="ECO:0000256" key="14">
    <source>
        <dbReference type="ARBA" id="ARBA00060284"/>
    </source>
</evidence>
<keyword evidence="6" id="KW-0391">Immunity</keyword>
<dbReference type="InterPro" id="IPR007110">
    <property type="entry name" value="Ig-like_dom"/>
</dbReference>
<keyword evidence="3 18" id="KW-0812">Transmembrane</keyword>
<evidence type="ECO:0000256" key="16">
    <source>
        <dbReference type="ARBA" id="ARBA00074065"/>
    </source>
</evidence>
<keyword evidence="7 18" id="KW-1133">Transmembrane helix</keyword>
<evidence type="ECO:0000256" key="3">
    <source>
        <dbReference type="ARBA" id="ARBA00022692"/>
    </source>
</evidence>
<keyword evidence="13" id="KW-0393">Immunoglobulin domain</keyword>
<dbReference type="CDD" id="cd16087">
    <property type="entry name" value="IgV_CD86"/>
    <property type="match status" value="1"/>
</dbReference>
<dbReference type="SMART" id="SM00406">
    <property type="entry name" value="IGv"/>
    <property type="match status" value="1"/>
</dbReference>
<evidence type="ECO:0000256" key="7">
    <source>
        <dbReference type="ARBA" id="ARBA00022989"/>
    </source>
</evidence>
<dbReference type="GeneID" id="101724342"/>
<dbReference type="PANTHER" id="PTHR25466:SF2">
    <property type="entry name" value="T-LYMPHOCYTE ACTIVATION ANTIGEN CD86"/>
    <property type="match status" value="1"/>
</dbReference>
<dbReference type="AlphaFoldDB" id="A0AAX6SDS5"/>
<proteinExistence type="predicted"/>
<reference evidence="22" key="1">
    <citation type="submission" date="2025-08" db="UniProtKB">
        <authorList>
            <consortium name="RefSeq"/>
        </authorList>
    </citation>
    <scope>IDENTIFICATION</scope>
</reference>
<dbReference type="GO" id="GO:0005173">
    <property type="term" value="F:stem cell factor receptor binding"/>
    <property type="evidence" value="ECO:0007669"/>
    <property type="project" value="InterPro"/>
</dbReference>
<evidence type="ECO:0000256" key="13">
    <source>
        <dbReference type="ARBA" id="ARBA00023319"/>
    </source>
</evidence>
<dbReference type="GO" id="GO:0042102">
    <property type="term" value="P:positive regulation of T cell proliferation"/>
    <property type="evidence" value="ECO:0007669"/>
    <property type="project" value="TreeGrafter"/>
</dbReference>
<dbReference type="GO" id="GO:0042130">
    <property type="term" value="P:negative regulation of T cell proliferation"/>
    <property type="evidence" value="ECO:0007669"/>
    <property type="project" value="TreeGrafter"/>
</dbReference>
<dbReference type="GO" id="GO:0009897">
    <property type="term" value="C:external side of plasma membrane"/>
    <property type="evidence" value="ECO:0007669"/>
    <property type="project" value="TreeGrafter"/>
</dbReference>
<dbReference type="GO" id="GO:0007155">
    <property type="term" value="P:cell adhesion"/>
    <property type="evidence" value="ECO:0007669"/>
    <property type="project" value="InterPro"/>
</dbReference>
<evidence type="ECO:0000256" key="6">
    <source>
        <dbReference type="ARBA" id="ARBA00022859"/>
    </source>
</evidence>
<dbReference type="InterPro" id="IPR036179">
    <property type="entry name" value="Ig-like_dom_sf"/>
</dbReference>
<evidence type="ECO:0000256" key="19">
    <source>
        <dbReference type="SAM" id="SignalP"/>
    </source>
</evidence>
<feature type="domain" description="Ig-like" evidence="20">
    <location>
        <begin position="10"/>
        <end position="132"/>
    </location>
</feature>